<accession>A0AA39IFK2</accession>
<sequence>MSFLYSLLSRKSPNIPHFPPTREPEPGQRKWLPAKKVPNFPRGTEAEVFKAFQATAADEVTVPAGSLVTALYRDEQWIYVERADGRKGFIPDRCCSLCMTQTVPERQKMFCRKKQQVAKKPDRNPVRRAETFDYGQCTRRYIKRSESRIRRPPTCSTLDRKTLKSLEEGTIRISSRIEKFLESLPKDEDGELFVKEPSGEREILYSFQARTEDELSVEKGQLLTILNTTDPNWTWAVDIHGREGFVPANFFSPYDPCEQDDSDLDTMLDFVVVQDFQALSEVDMSVRKGDRLKAPYESVHGWIWAEQTSDRVQGFVPACVTLLATEF</sequence>
<feature type="domain" description="SH3" evidence="4">
    <location>
        <begin position="41"/>
        <end position="100"/>
    </location>
</feature>
<name>A0AA39IFK2_9BILA</name>
<proteinExistence type="predicted"/>
<dbReference type="PROSITE" id="PS50002">
    <property type="entry name" value="SH3"/>
    <property type="match status" value="2"/>
</dbReference>
<keyword evidence="2" id="KW-0727">SH2 domain</keyword>
<keyword evidence="6" id="KW-1185">Reference proteome</keyword>
<dbReference type="Proteomes" id="UP001175271">
    <property type="component" value="Unassembled WGS sequence"/>
</dbReference>
<dbReference type="InterPro" id="IPR036028">
    <property type="entry name" value="SH3-like_dom_sf"/>
</dbReference>
<dbReference type="PANTHER" id="PTHR46037">
    <property type="entry name" value="PROTEIN ENHANCER OF SEVENLESS 2B"/>
    <property type="match status" value="1"/>
</dbReference>
<dbReference type="Pfam" id="PF14604">
    <property type="entry name" value="SH3_9"/>
    <property type="match status" value="1"/>
</dbReference>
<dbReference type="InterPro" id="IPR001452">
    <property type="entry name" value="SH3_domain"/>
</dbReference>
<evidence type="ECO:0000256" key="1">
    <source>
        <dbReference type="ARBA" id="ARBA00022443"/>
    </source>
</evidence>
<keyword evidence="1 3" id="KW-0728">SH3 domain</keyword>
<dbReference type="InterPro" id="IPR043539">
    <property type="entry name" value="Grb2-like"/>
</dbReference>
<dbReference type="PRINTS" id="PR01887">
    <property type="entry name" value="SPECTRNALPHA"/>
</dbReference>
<evidence type="ECO:0000313" key="6">
    <source>
        <dbReference type="Proteomes" id="UP001175271"/>
    </source>
</evidence>
<dbReference type="Gene3D" id="2.30.30.40">
    <property type="entry name" value="SH3 Domains"/>
    <property type="match status" value="3"/>
</dbReference>
<evidence type="ECO:0000256" key="3">
    <source>
        <dbReference type="PROSITE-ProRule" id="PRU00192"/>
    </source>
</evidence>
<feature type="domain" description="SH3" evidence="4">
    <location>
        <begin position="196"/>
        <end position="256"/>
    </location>
</feature>
<reference evidence="5" key="1">
    <citation type="submission" date="2023-06" db="EMBL/GenBank/DDBJ databases">
        <title>Genomic analysis of the entomopathogenic nematode Steinernema hermaphroditum.</title>
        <authorList>
            <person name="Schwarz E.M."/>
            <person name="Heppert J.K."/>
            <person name="Baniya A."/>
            <person name="Schwartz H.T."/>
            <person name="Tan C.-H."/>
            <person name="Antoshechkin I."/>
            <person name="Sternberg P.W."/>
            <person name="Goodrich-Blair H."/>
            <person name="Dillman A.R."/>
        </authorList>
    </citation>
    <scope>NUCLEOTIDE SEQUENCE</scope>
    <source>
        <strain evidence="5">PS9179</strain>
        <tissue evidence="5">Whole animal</tissue>
    </source>
</reference>
<dbReference type="SUPFAM" id="SSF50044">
    <property type="entry name" value="SH3-domain"/>
    <property type="match status" value="3"/>
</dbReference>
<evidence type="ECO:0000259" key="4">
    <source>
        <dbReference type="PROSITE" id="PS50002"/>
    </source>
</evidence>
<protein>
    <recommendedName>
        <fullName evidence="4">SH3 domain-containing protein</fullName>
    </recommendedName>
</protein>
<organism evidence="5 6">
    <name type="scientific">Steinernema hermaphroditum</name>
    <dbReference type="NCBI Taxonomy" id="289476"/>
    <lineage>
        <taxon>Eukaryota</taxon>
        <taxon>Metazoa</taxon>
        <taxon>Ecdysozoa</taxon>
        <taxon>Nematoda</taxon>
        <taxon>Chromadorea</taxon>
        <taxon>Rhabditida</taxon>
        <taxon>Tylenchina</taxon>
        <taxon>Panagrolaimomorpha</taxon>
        <taxon>Strongyloidoidea</taxon>
        <taxon>Steinernematidae</taxon>
        <taxon>Steinernema</taxon>
    </lineage>
</organism>
<dbReference type="AlphaFoldDB" id="A0AA39IFK2"/>
<evidence type="ECO:0000256" key="2">
    <source>
        <dbReference type="ARBA" id="ARBA00022999"/>
    </source>
</evidence>
<evidence type="ECO:0000313" key="5">
    <source>
        <dbReference type="EMBL" id="KAK0422339.1"/>
    </source>
</evidence>
<gene>
    <name evidence="5" type="ORF">QR680_007513</name>
</gene>
<comment type="caution">
    <text evidence="5">The sequence shown here is derived from an EMBL/GenBank/DDBJ whole genome shotgun (WGS) entry which is preliminary data.</text>
</comment>
<dbReference type="SMART" id="SM00326">
    <property type="entry name" value="SH3"/>
    <property type="match status" value="3"/>
</dbReference>
<dbReference type="EMBL" id="JAUCMV010000001">
    <property type="protein sequence ID" value="KAK0422339.1"/>
    <property type="molecule type" value="Genomic_DNA"/>
</dbReference>